<dbReference type="GO" id="GO:0008616">
    <property type="term" value="P:tRNA queuosine(34) biosynthetic process"/>
    <property type="evidence" value="ECO:0007669"/>
    <property type="project" value="UniProtKB-KW"/>
</dbReference>
<dbReference type="eggNOG" id="COG0720">
    <property type="taxonomic scope" value="Bacteria"/>
</dbReference>
<keyword evidence="5 7" id="KW-0862">Zinc</keyword>
<organism evidence="8 9">
    <name type="scientific">Gottschalkia acidurici (strain ATCC 7906 / DSM 604 / BCRC 14475 / CIP 104303 / KCTC 5404 / NCIMB 10678 / 9a)</name>
    <name type="common">Clostridium acidurici</name>
    <dbReference type="NCBI Taxonomy" id="1128398"/>
    <lineage>
        <taxon>Bacteria</taxon>
        <taxon>Bacillati</taxon>
        <taxon>Bacillota</taxon>
        <taxon>Tissierellia</taxon>
        <taxon>Tissierellales</taxon>
        <taxon>Gottschalkiaceae</taxon>
        <taxon>Gottschalkia</taxon>
    </lineage>
</organism>
<dbReference type="HOGENOM" id="CLU_111016_1_1_9"/>
<evidence type="ECO:0000256" key="2">
    <source>
        <dbReference type="ARBA" id="ARBA00008900"/>
    </source>
</evidence>
<dbReference type="EC" id="4.-.-.-" evidence="5"/>
<sequence>MYILKAQNTFDSAHFLSNYNGKCRNIHGHTWTVHAEVGSETLKESGEFKGMVTDFGDLKKDLKEMLDYFDHALIIEENSLRKETLENIVQDGFKVITIDFRSTAENFSKYFYDKLEEKGYNVRKITVFETPTNSATYER</sequence>
<dbReference type="Gene3D" id="3.30.479.10">
    <property type="entry name" value="6-pyruvoyl tetrahydropterin synthase/QueD"/>
    <property type="match status" value="1"/>
</dbReference>
<dbReference type="GO" id="GO:0046872">
    <property type="term" value="F:metal ion binding"/>
    <property type="evidence" value="ECO:0007669"/>
    <property type="project" value="UniProtKB-KW"/>
</dbReference>
<dbReference type="OrthoDB" id="9804698at2"/>
<dbReference type="InterPro" id="IPR038418">
    <property type="entry name" value="6-PTP_synth/QueD_sf"/>
</dbReference>
<dbReference type="KEGG" id="cad:Curi_c26030"/>
<feature type="binding site" evidence="7">
    <location>
        <position position="27"/>
    </location>
    <ligand>
        <name>Zn(2+)</name>
        <dbReference type="ChEBI" id="CHEBI:29105"/>
    </ligand>
</feature>
<dbReference type="SUPFAM" id="SSF55620">
    <property type="entry name" value="Tetrahydrobiopterin biosynthesis enzymes-like"/>
    <property type="match status" value="1"/>
</dbReference>
<comment type="cofactor">
    <cofactor evidence="5 7">
        <name>Zn(2+)</name>
        <dbReference type="ChEBI" id="CHEBI:29105"/>
    </cofactor>
    <text evidence="5 7">Binds 1 zinc ion per subunit.</text>
</comment>
<name>K0B0P2_GOTA9</name>
<keyword evidence="5" id="KW-0671">Queuosine biosynthesis</keyword>
<keyword evidence="9" id="KW-1185">Reference proteome</keyword>
<keyword evidence="5 7" id="KW-0479">Metal-binding</keyword>
<dbReference type="PIRSF" id="PIRSF006113">
    <property type="entry name" value="PTP_synth"/>
    <property type="match status" value="1"/>
</dbReference>
<evidence type="ECO:0000256" key="1">
    <source>
        <dbReference type="ARBA" id="ARBA00005061"/>
    </source>
</evidence>
<dbReference type="RefSeq" id="WP_014968732.1">
    <property type="nucleotide sequence ID" value="NC_018664.1"/>
</dbReference>
<dbReference type="STRING" id="1128398.Curi_c26030"/>
<dbReference type="PATRIC" id="fig|1128398.3.peg.2679"/>
<dbReference type="AlphaFoldDB" id="K0B0P2"/>
<feature type="active site" description="Proton acceptor" evidence="6">
    <location>
        <position position="23"/>
    </location>
</feature>
<comment type="pathway">
    <text evidence="1 5">Purine metabolism; 7-cyano-7-deazaguanine biosynthesis.</text>
</comment>
<dbReference type="PANTHER" id="PTHR12589">
    <property type="entry name" value="PYRUVOYL TETRAHYDROBIOPTERIN SYNTHASE"/>
    <property type="match status" value="1"/>
</dbReference>
<dbReference type="GO" id="GO:0070497">
    <property type="term" value="F:6-carboxytetrahydropterin synthase activity"/>
    <property type="evidence" value="ECO:0007669"/>
    <property type="project" value="UniProtKB-EC"/>
</dbReference>
<dbReference type="EMBL" id="CP003326">
    <property type="protein sequence ID" value="AFS79598.1"/>
    <property type="molecule type" value="Genomic_DNA"/>
</dbReference>
<feature type="active site" description="Charge relay system" evidence="6">
    <location>
        <position position="129"/>
    </location>
</feature>
<dbReference type="UniPathway" id="UPA00391"/>
<protein>
    <recommendedName>
        <fullName evidence="3 5">6-carboxy-5,6,7,8-tetrahydropterin synthase</fullName>
        <ecNumber evidence="5">4.-.-.-</ecNumber>
    </recommendedName>
</protein>
<evidence type="ECO:0000256" key="4">
    <source>
        <dbReference type="ARBA" id="ARBA00048807"/>
    </source>
</evidence>
<dbReference type="Pfam" id="PF01242">
    <property type="entry name" value="PTPS"/>
    <property type="match status" value="1"/>
</dbReference>
<reference evidence="8 9" key="1">
    <citation type="journal article" date="2012" name="PLoS ONE">
        <title>The purine-utilizing bacterium Clostridium acidurici 9a: a genome-guided metabolic reconsideration.</title>
        <authorList>
            <person name="Hartwich K."/>
            <person name="Poehlein A."/>
            <person name="Daniel R."/>
        </authorList>
    </citation>
    <scope>NUCLEOTIDE SEQUENCE [LARGE SCALE GENOMIC DNA]</scope>
    <source>
        <strain evidence="9">ATCC 7906 / DSM 604 / BCRC 14475 / CIP 104303 / KCTC 5404 / NCIMB 10678 / 9a</strain>
    </source>
</reference>
<comment type="similarity">
    <text evidence="2 5">Belongs to the PTPS family. QueD subfamily.</text>
</comment>
<feature type="active site" description="Charge relay system" evidence="6">
    <location>
        <position position="71"/>
    </location>
</feature>
<evidence type="ECO:0000256" key="3">
    <source>
        <dbReference type="ARBA" id="ARBA00018141"/>
    </source>
</evidence>
<evidence type="ECO:0000313" key="8">
    <source>
        <dbReference type="EMBL" id="AFS79598.1"/>
    </source>
</evidence>
<evidence type="ECO:0000256" key="5">
    <source>
        <dbReference type="PIRNR" id="PIRNR006113"/>
    </source>
</evidence>
<feature type="binding site" evidence="7">
    <location>
        <position position="14"/>
    </location>
    <ligand>
        <name>Zn(2+)</name>
        <dbReference type="ChEBI" id="CHEBI:29105"/>
    </ligand>
</feature>
<gene>
    <name evidence="8" type="primary">queD</name>
    <name evidence="8" type="ordered locus">Curi_c26030</name>
</gene>
<comment type="catalytic activity">
    <reaction evidence="4 5">
        <text>7,8-dihydroneopterin 3'-triphosphate + H2O = 6-carboxy-5,6,7,8-tetrahydropterin + triphosphate + acetaldehyde + 2 H(+)</text>
        <dbReference type="Rhea" id="RHEA:27966"/>
        <dbReference type="ChEBI" id="CHEBI:15343"/>
        <dbReference type="ChEBI" id="CHEBI:15377"/>
        <dbReference type="ChEBI" id="CHEBI:15378"/>
        <dbReference type="ChEBI" id="CHEBI:18036"/>
        <dbReference type="ChEBI" id="CHEBI:58462"/>
        <dbReference type="ChEBI" id="CHEBI:61032"/>
        <dbReference type="EC" id="4.1.2.50"/>
    </reaction>
</comment>
<evidence type="ECO:0000313" key="9">
    <source>
        <dbReference type="Proteomes" id="UP000006094"/>
    </source>
</evidence>
<keyword evidence="5 8" id="KW-0456">Lyase</keyword>
<evidence type="ECO:0000256" key="6">
    <source>
        <dbReference type="PIRSR" id="PIRSR006113-1"/>
    </source>
</evidence>
<feature type="binding site" evidence="7">
    <location>
        <position position="29"/>
    </location>
    <ligand>
        <name>Zn(2+)</name>
        <dbReference type="ChEBI" id="CHEBI:29105"/>
    </ligand>
</feature>
<evidence type="ECO:0000256" key="7">
    <source>
        <dbReference type="PIRSR" id="PIRSR006113-2"/>
    </source>
</evidence>
<dbReference type="NCBIfam" id="TIGR03367">
    <property type="entry name" value="queuosine_QueD"/>
    <property type="match status" value="1"/>
</dbReference>
<accession>K0B0P2</accession>
<dbReference type="Proteomes" id="UP000006094">
    <property type="component" value="Chromosome"/>
</dbReference>
<dbReference type="InterPro" id="IPR007115">
    <property type="entry name" value="6-PTP_synth/QueD"/>
</dbReference>
<proteinExistence type="inferred from homology"/>
<dbReference type="PANTHER" id="PTHR12589:SF8">
    <property type="entry name" value="6-CARBOXY-5,6,7,8-TETRAHYDROPTERIN SYNTHASE"/>
    <property type="match status" value="1"/>
</dbReference>